<evidence type="ECO:0000313" key="3">
    <source>
        <dbReference type="EMBL" id="MCU9612628.1"/>
    </source>
</evidence>
<dbReference type="RefSeq" id="WP_263071812.1">
    <property type="nucleotide sequence ID" value="NZ_JAOUSF010000001.1"/>
</dbReference>
<reference evidence="3" key="1">
    <citation type="submission" date="2022-10" db="EMBL/GenBank/DDBJ databases">
        <title>Description of Fervidibacillus gen. nov. in the family Fervidibacillaceae fam. nov. with two species, Fervidibacillus albus sp. nov., and Fervidibacillus halotolerans sp. nov., isolated from tidal flat sediments.</title>
        <authorList>
            <person name="Kwon K.K."/>
            <person name="Yang S.-H."/>
        </authorList>
    </citation>
    <scope>NUCLEOTIDE SEQUENCE</scope>
    <source>
        <strain evidence="3">JCM 19140</strain>
    </source>
</reference>
<keyword evidence="1" id="KW-0812">Transmembrane</keyword>
<dbReference type="InterPro" id="IPR025641">
    <property type="entry name" value="DUF4340"/>
</dbReference>
<dbReference type="Pfam" id="PF14238">
    <property type="entry name" value="DUF4340"/>
    <property type="match status" value="1"/>
</dbReference>
<evidence type="ECO:0000313" key="4">
    <source>
        <dbReference type="Proteomes" id="UP001209318"/>
    </source>
</evidence>
<feature type="transmembrane region" description="Helical" evidence="1">
    <location>
        <begin position="7"/>
        <end position="26"/>
    </location>
</feature>
<keyword evidence="4" id="KW-1185">Reference proteome</keyword>
<organism evidence="3 4">
    <name type="scientific">Perspicuibacillus lycopersici</name>
    <dbReference type="NCBI Taxonomy" id="1325689"/>
    <lineage>
        <taxon>Bacteria</taxon>
        <taxon>Bacillati</taxon>
        <taxon>Bacillota</taxon>
        <taxon>Bacilli</taxon>
        <taxon>Bacillales</taxon>
        <taxon>Bacillaceae</taxon>
        <taxon>Perspicuibacillus</taxon>
    </lineage>
</organism>
<gene>
    <name evidence="3" type="ORF">OEV98_03495</name>
</gene>
<evidence type="ECO:0000256" key="1">
    <source>
        <dbReference type="SAM" id="Phobius"/>
    </source>
</evidence>
<proteinExistence type="predicted"/>
<dbReference type="Proteomes" id="UP001209318">
    <property type="component" value="Unassembled WGS sequence"/>
</dbReference>
<keyword evidence="1" id="KW-1133">Transmembrane helix</keyword>
<dbReference type="AlphaFoldDB" id="A0AAE3LSD7"/>
<name>A0AAE3LSD7_9BACI</name>
<feature type="domain" description="DUF4340" evidence="2">
    <location>
        <begin position="74"/>
        <end position="245"/>
    </location>
</feature>
<protein>
    <submittedName>
        <fullName evidence="3">DUF4340 domain-containing protein</fullName>
    </submittedName>
</protein>
<accession>A0AAE3LSD7</accession>
<dbReference type="EMBL" id="JAOUSF010000001">
    <property type="protein sequence ID" value="MCU9612628.1"/>
    <property type="molecule type" value="Genomic_DNA"/>
</dbReference>
<evidence type="ECO:0000259" key="2">
    <source>
        <dbReference type="Pfam" id="PF14238"/>
    </source>
</evidence>
<sequence>MKRKKIVILCIVFIGLLGVFFFYNMFPSKSNGVTKETENLIFSQNEKDLKAIHICNKLNELIFEQVEGNDGLEWKVKNAEASIDEVKLFETIQSLTNIEAINIIKEDTGNLAEYGLASTEIKAILVSRDGGKQTLLLGNPLPTGKGYYFMVEGSKTIYSVEKKTAQPFTITLNDLVLNNKQGNLNGAQFHEITYQNGADSIVMKQVTDSSSKYFSHYYLAEPYDTRPQVNESSEAFETIISVLANVLPMETVTLSASNLSDYGLDKPAVYVEVETLDGELRAISIGKQKENGIYYAQFDKEPAVYLVNLGEYSSIFAIDAFALANTTPVYTFINNVSAITINAESASYQMEYQKSEEDKTNTEMTNVNIEFLLNGQATNEEEMRGVYLDLLELNADSELADNKQSLAEKAAITMEIQFVNEEIITVQYVPYNRDFYAIVIDNQYDFVIAKDKLEKILHQLEVITHSNNS</sequence>
<comment type="caution">
    <text evidence="3">The sequence shown here is derived from an EMBL/GenBank/DDBJ whole genome shotgun (WGS) entry which is preliminary data.</text>
</comment>
<keyword evidence="1" id="KW-0472">Membrane</keyword>